<dbReference type="Gene3D" id="3.10.50.40">
    <property type="match status" value="1"/>
</dbReference>
<dbReference type="PROSITE" id="PS50198">
    <property type="entry name" value="PPIC_PPIASE_2"/>
    <property type="match status" value="1"/>
</dbReference>
<sequence>MPYDENSSRVDFFGLSIEQREIVAYLRKKFKLKEVCQNIIYKKIIQQTAREQGLLVTPAAIQIESERLLRERSLEIGVNGVDWLSEHMLTVKDWETETQESLIEQKVAEFLFSYEIEMFFSQHQADFDQILLYQLIVPYEQLAHELFYQISEQEMSLYEAAHLYDIDERRRNCCGYEGKIYRCNLRPELTDIVFDAGIGELIGPVNTHQGSHLLMVEGFIPSKLTTTIRQHILNQMMVQWLESQLNNMLQHNQAENSE</sequence>
<keyword evidence="1 3" id="KW-0413">Isomerase</keyword>
<name>A0A8S9SZK2_9CYAN</name>
<dbReference type="InterPro" id="IPR000297">
    <property type="entry name" value="PPIase_PpiC"/>
</dbReference>
<protein>
    <submittedName>
        <fullName evidence="3">Peptidylprolyl isomerase</fullName>
    </submittedName>
</protein>
<evidence type="ECO:0000313" key="4">
    <source>
        <dbReference type="Proteomes" id="UP000029738"/>
    </source>
</evidence>
<dbReference type="Proteomes" id="UP000029738">
    <property type="component" value="Unassembled WGS sequence"/>
</dbReference>
<dbReference type="GO" id="GO:0003755">
    <property type="term" value="F:peptidyl-prolyl cis-trans isomerase activity"/>
    <property type="evidence" value="ECO:0007669"/>
    <property type="project" value="UniProtKB-KW"/>
</dbReference>
<organism evidence="3 4">
    <name type="scientific">Tolypothrix bouteillei VB521301</name>
    <dbReference type="NCBI Taxonomy" id="1479485"/>
    <lineage>
        <taxon>Bacteria</taxon>
        <taxon>Bacillati</taxon>
        <taxon>Cyanobacteriota</taxon>
        <taxon>Cyanophyceae</taxon>
        <taxon>Nostocales</taxon>
        <taxon>Tolypothrichaceae</taxon>
        <taxon>Tolypothrix</taxon>
    </lineage>
</organism>
<accession>A0A8S9SZK2</accession>
<dbReference type="OrthoDB" id="530022at2"/>
<reference evidence="3" key="1">
    <citation type="journal article" date="2015" name="Genome Announc.">
        <title>Draft Genome Sequence of Tolypothrix boutellei Strain VB521301.</title>
        <authorList>
            <person name="Chandrababunaidu M.M."/>
            <person name="Singh D."/>
            <person name="Sen D."/>
            <person name="Bhan S."/>
            <person name="Das S."/>
            <person name="Gupta A."/>
            <person name="Adhikary S.P."/>
            <person name="Tripathy S."/>
        </authorList>
    </citation>
    <scope>NUCLEOTIDE SEQUENCE</scope>
    <source>
        <strain evidence="3">VB521301</strain>
    </source>
</reference>
<dbReference type="SUPFAM" id="SSF109998">
    <property type="entry name" value="Triger factor/SurA peptide-binding domain-like"/>
    <property type="match status" value="1"/>
</dbReference>
<evidence type="ECO:0000313" key="3">
    <source>
        <dbReference type="EMBL" id="KAF3884643.1"/>
    </source>
</evidence>
<reference evidence="3" key="2">
    <citation type="submission" date="2019-11" db="EMBL/GenBank/DDBJ databases">
        <title>Improved Assembly of Tolypothrix boutellei genome.</title>
        <authorList>
            <person name="Sarangi A.N."/>
            <person name="Mukherjee M."/>
            <person name="Ghosh S."/>
            <person name="Singh D."/>
            <person name="Das A."/>
            <person name="Kant S."/>
            <person name="Prusty A."/>
            <person name="Tripathy S."/>
        </authorList>
    </citation>
    <scope>NUCLEOTIDE SEQUENCE</scope>
    <source>
        <strain evidence="3">VB521301</strain>
    </source>
</reference>
<comment type="caution">
    <text evidence="3">The sequence shown here is derived from an EMBL/GenBank/DDBJ whole genome shotgun (WGS) entry which is preliminary data.</text>
</comment>
<dbReference type="InterPro" id="IPR027304">
    <property type="entry name" value="Trigger_fact/SurA_dom_sf"/>
</dbReference>
<gene>
    <name evidence="3" type="ORF">DA73_0400003485</name>
</gene>
<keyword evidence="4" id="KW-1185">Reference proteome</keyword>
<dbReference type="EMBL" id="JHEG04000001">
    <property type="protein sequence ID" value="KAF3884643.1"/>
    <property type="molecule type" value="Genomic_DNA"/>
</dbReference>
<feature type="domain" description="PpiC" evidence="2">
    <location>
        <begin position="127"/>
        <end position="218"/>
    </location>
</feature>
<evidence type="ECO:0000256" key="1">
    <source>
        <dbReference type="PROSITE-ProRule" id="PRU00278"/>
    </source>
</evidence>
<evidence type="ECO:0000259" key="2">
    <source>
        <dbReference type="PROSITE" id="PS50198"/>
    </source>
</evidence>
<dbReference type="InterPro" id="IPR046357">
    <property type="entry name" value="PPIase_dom_sf"/>
</dbReference>
<proteinExistence type="predicted"/>
<dbReference type="Pfam" id="PF00639">
    <property type="entry name" value="Rotamase"/>
    <property type="match status" value="1"/>
</dbReference>
<keyword evidence="1" id="KW-0697">Rotamase</keyword>
<dbReference type="RefSeq" id="WP_050046132.1">
    <property type="nucleotide sequence ID" value="NZ_JHEG04000001.1"/>
</dbReference>
<dbReference type="SUPFAM" id="SSF54534">
    <property type="entry name" value="FKBP-like"/>
    <property type="match status" value="1"/>
</dbReference>
<dbReference type="AlphaFoldDB" id="A0A8S9SZK2"/>